<dbReference type="Pfam" id="PF25601">
    <property type="entry name" value="AAA_lid_14"/>
    <property type="match status" value="1"/>
</dbReference>
<evidence type="ECO:0000256" key="2">
    <source>
        <dbReference type="ARBA" id="ARBA00022840"/>
    </source>
</evidence>
<evidence type="ECO:0000313" key="7">
    <source>
        <dbReference type="Proteomes" id="UP000271031"/>
    </source>
</evidence>
<dbReference type="InterPro" id="IPR035965">
    <property type="entry name" value="PAS-like_dom_sf"/>
</dbReference>
<evidence type="ECO:0000256" key="1">
    <source>
        <dbReference type="ARBA" id="ARBA00022741"/>
    </source>
</evidence>
<dbReference type="PROSITE" id="PS00675">
    <property type="entry name" value="SIGMA54_INTERACT_1"/>
    <property type="match status" value="1"/>
</dbReference>
<dbReference type="NCBIfam" id="TIGR00229">
    <property type="entry name" value="sensory_box"/>
    <property type="match status" value="1"/>
</dbReference>
<proteinExistence type="predicted"/>
<feature type="domain" description="Sigma-54 factor interaction" evidence="4">
    <location>
        <begin position="335"/>
        <end position="561"/>
    </location>
</feature>
<comment type="caution">
    <text evidence="6">The sequence shown here is derived from an EMBL/GenBank/DDBJ whole genome shotgun (WGS) entry which is preliminary data.</text>
</comment>
<evidence type="ECO:0000256" key="3">
    <source>
        <dbReference type="SAM" id="MobiDB-lite"/>
    </source>
</evidence>
<dbReference type="Gene3D" id="3.40.50.300">
    <property type="entry name" value="P-loop containing nucleotide triphosphate hydrolases"/>
    <property type="match status" value="1"/>
</dbReference>
<name>A0A3M8DFT1_9BACL</name>
<dbReference type="CDD" id="cd00130">
    <property type="entry name" value="PAS"/>
    <property type="match status" value="1"/>
</dbReference>
<dbReference type="Pfam" id="PF00989">
    <property type="entry name" value="PAS"/>
    <property type="match status" value="1"/>
</dbReference>
<dbReference type="SUPFAM" id="SSF52540">
    <property type="entry name" value="P-loop containing nucleoside triphosphate hydrolases"/>
    <property type="match status" value="1"/>
</dbReference>
<dbReference type="InterPro" id="IPR002078">
    <property type="entry name" value="Sigma_54_int"/>
</dbReference>
<evidence type="ECO:0000313" key="6">
    <source>
        <dbReference type="EMBL" id="RNB86962.1"/>
    </source>
</evidence>
<dbReference type="PANTHER" id="PTHR32071">
    <property type="entry name" value="TRANSCRIPTIONAL REGULATORY PROTEIN"/>
    <property type="match status" value="1"/>
</dbReference>
<dbReference type="InterPro" id="IPR027417">
    <property type="entry name" value="P-loop_NTPase"/>
</dbReference>
<dbReference type="Pfam" id="PF00158">
    <property type="entry name" value="Sigma54_activat"/>
    <property type="match status" value="1"/>
</dbReference>
<dbReference type="InterPro" id="IPR058031">
    <property type="entry name" value="AAA_lid_NorR"/>
</dbReference>
<dbReference type="OrthoDB" id="9803970at2"/>
<dbReference type="AlphaFoldDB" id="A0A3M8DFT1"/>
<dbReference type="PROSITE" id="PS50045">
    <property type="entry name" value="SIGMA54_INTERACT_4"/>
    <property type="match status" value="1"/>
</dbReference>
<dbReference type="InterPro" id="IPR013767">
    <property type="entry name" value="PAS_fold"/>
</dbReference>
<dbReference type="PROSITE" id="PS00676">
    <property type="entry name" value="SIGMA54_INTERACT_2"/>
    <property type="match status" value="1"/>
</dbReference>
<dbReference type="Gene3D" id="1.10.8.60">
    <property type="match status" value="1"/>
</dbReference>
<dbReference type="EMBL" id="RHHQ01000012">
    <property type="protein sequence ID" value="RNB86962.1"/>
    <property type="molecule type" value="Genomic_DNA"/>
</dbReference>
<feature type="domain" description="PAS" evidence="5">
    <location>
        <begin position="209"/>
        <end position="264"/>
    </location>
</feature>
<keyword evidence="2" id="KW-0067">ATP-binding</keyword>
<dbReference type="GO" id="GO:0006355">
    <property type="term" value="P:regulation of DNA-templated transcription"/>
    <property type="evidence" value="ECO:0007669"/>
    <property type="project" value="InterPro"/>
</dbReference>
<dbReference type="PANTHER" id="PTHR32071:SF57">
    <property type="entry name" value="C4-DICARBOXYLATE TRANSPORT TRANSCRIPTIONAL REGULATORY PROTEIN DCTD"/>
    <property type="match status" value="1"/>
</dbReference>
<protein>
    <submittedName>
        <fullName evidence="6">PAS domain S-box protein</fullName>
    </submittedName>
</protein>
<evidence type="ECO:0000259" key="4">
    <source>
        <dbReference type="PROSITE" id="PS50045"/>
    </source>
</evidence>
<gene>
    <name evidence="6" type="ORF">EDM56_14730</name>
</gene>
<dbReference type="InterPro" id="IPR003593">
    <property type="entry name" value="AAA+_ATPase"/>
</dbReference>
<dbReference type="SMART" id="SM00382">
    <property type="entry name" value="AAA"/>
    <property type="match status" value="1"/>
</dbReference>
<dbReference type="CDD" id="cd00009">
    <property type="entry name" value="AAA"/>
    <property type="match status" value="1"/>
</dbReference>
<dbReference type="FunFam" id="3.40.50.300:FF:000006">
    <property type="entry name" value="DNA-binding transcriptional regulator NtrC"/>
    <property type="match status" value="1"/>
</dbReference>
<evidence type="ECO:0000259" key="5">
    <source>
        <dbReference type="PROSITE" id="PS50112"/>
    </source>
</evidence>
<dbReference type="InterPro" id="IPR025662">
    <property type="entry name" value="Sigma_54_int_dom_ATP-bd_1"/>
</dbReference>
<keyword evidence="7" id="KW-1185">Reference proteome</keyword>
<dbReference type="PROSITE" id="PS50112">
    <property type="entry name" value="PAS"/>
    <property type="match status" value="1"/>
</dbReference>
<feature type="region of interest" description="Disordered" evidence="3">
    <location>
        <begin position="578"/>
        <end position="601"/>
    </location>
</feature>
<dbReference type="InterPro" id="IPR025943">
    <property type="entry name" value="Sigma_54_int_dom_ATP-bd_2"/>
</dbReference>
<sequence length="688" mass="76910">MNEFVLLAGSKDTRTALVNQLQEILDGYVRIASYSIEEGLPGLLHDQLVVISHPLVLEDPAIHHCLGSNCKVIIAKRIINYENIDKLLYLPAGTNALYVNDSLETCMESIDSLKKLGIDHIHYVPFYPGLQNARKIEIAVTPGAFELIPEHVRDVVSIGPRLMDISTINQILDHFHLNEPGDIISQRYLRKIIQLSKRLADTNQIATNLNKHLNDVLDGVNDGILTITREGKITVFNEELGHLLGVSPKQVIGRQIDQVIAHPELVDFLLSPSQEENRWFAFGQVEAVVQRFPLNKDQSLVATFKNARKTIELERSLRTELKKKGFVAKYTFDDLIGESRAITQTKTAAKKLAKTELTLLIQGESGTGKELFASAIHNASLREKGPFLAVNFSAISEDLMESELFGYEDGAFTGAKKGGKVGLFEQANGGTIFLDEIGDSSLKLQARLLRVLQEKEIMRIGGSKIIPIDVRIIAATNKNLLQMIDQGTFREDLYHRLRVLFVDLPSLRTRSDDIPLLIRQFIRHSQHSDVTVTAGVIEKLVSLPWYGNVRELKNTIDYMLAICEDNMLRMEDIPHESSFQRRGDSSGLLGGAARTQTNAPPVIPDEEDELLLILRGMQAIAERGATPNRRSIAESTASWARPLSEQQVRSRLDVLELRGYIVKNRGRFGTRLTEAGHAWLSSHKNPRG</sequence>
<keyword evidence="1" id="KW-0547">Nucleotide-binding</keyword>
<dbReference type="SUPFAM" id="SSF55785">
    <property type="entry name" value="PYP-like sensor domain (PAS domain)"/>
    <property type="match status" value="1"/>
</dbReference>
<accession>A0A3M8DFT1</accession>
<dbReference type="Gene3D" id="3.30.450.20">
    <property type="entry name" value="PAS domain"/>
    <property type="match status" value="1"/>
</dbReference>
<dbReference type="RefSeq" id="WP_122918659.1">
    <property type="nucleotide sequence ID" value="NZ_RHHQ01000012.1"/>
</dbReference>
<organism evidence="6 7">
    <name type="scientific">Brevibacillus fluminis</name>
    <dbReference type="NCBI Taxonomy" id="511487"/>
    <lineage>
        <taxon>Bacteria</taxon>
        <taxon>Bacillati</taxon>
        <taxon>Bacillota</taxon>
        <taxon>Bacilli</taxon>
        <taxon>Bacillales</taxon>
        <taxon>Paenibacillaceae</taxon>
        <taxon>Brevibacillus</taxon>
    </lineage>
</organism>
<dbReference type="InterPro" id="IPR000014">
    <property type="entry name" value="PAS"/>
</dbReference>
<dbReference type="GO" id="GO:0005524">
    <property type="term" value="F:ATP binding"/>
    <property type="evidence" value="ECO:0007669"/>
    <property type="project" value="UniProtKB-KW"/>
</dbReference>
<dbReference type="SMART" id="SM00091">
    <property type="entry name" value="PAS"/>
    <property type="match status" value="1"/>
</dbReference>
<reference evidence="6 7" key="1">
    <citation type="submission" date="2018-10" db="EMBL/GenBank/DDBJ databases">
        <title>Phylogenomics of Brevibacillus.</title>
        <authorList>
            <person name="Dunlap C."/>
        </authorList>
    </citation>
    <scope>NUCLEOTIDE SEQUENCE [LARGE SCALE GENOMIC DNA]</scope>
    <source>
        <strain evidence="6 7">JCM 15716</strain>
    </source>
</reference>
<dbReference type="Proteomes" id="UP000271031">
    <property type="component" value="Unassembled WGS sequence"/>
</dbReference>